<reference evidence="2" key="1">
    <citation type="submission" date="2016-11" db="UniProtKB">
        <authorList>
            <consortium name="WormBaseParasite"/>
        </authorList>
    </citation>
    <scope>IDENTIFICATION</scope>
    <source>
        <strain evidence="2">KR3021</strain>
    </source>
</reference>
<dbReference type="WBParaSite" id="RSKR_0000049500.1">
    <property type="protein sequence ID" value="RSKR_0000049500.1"/>
    <property type="gene ID" value="RSKR_0000049500"/>
</dbReference>
<protein>
    <submittedName>
        <fullName evidence="2">BACK domain-containing protein</fullName>
    </submittedName>
</protein>
<proteinExistence type="predicted"/>
<evidence type="ECO:0000313" key="2">
    <source>
        <dbReference type="WBParaSite" id="RSKR_0000049500.1"/>
    </source>
</evidence>
<name>A0AC35TH55_9BILA</name>
<accession>A0AC35TH55</accession>
<sequence length="294" mass="33257">MRLRNVTNLYEGNPFASCNLCFIDGSMKVSKVVLAIDNDYFHKLFLTNIEQSLITRWIEHDYDGRKSGWLELAMTINFGMFSSQFILNYLSSNPQICEIPELVKFLISRIEDVENIRVLSGRNRNLWGTYLFGGSCNKTNVFKIREENVQKIGKYAFILGGFDNRIERFDLETCESSILSLKIIGETYYLSSSAIGSQTYVIGGSVCDQSVDTIRCLDSEKMKWMDKPNLLKDMVGHDSIVIDGVIYVTTGNDSASLQRFDPRESKWNILKDIPSGNGTCAVTIFGKISPALDH</sequence>
<evidence type="ECO:0000313" key="1">
    <source>
        <dbReference type="Proteomes" id="UP000095286"/>
    </source>
</evidence>
<dbReference type="Proteomes" id="UP000095286">
    <property type="component" value="Unplaced"/>
</dbReference>
<organism evidence="1 2">
    <name type="scientific">Rhabditophanes sp. KR3021</name>
    <dbReference type="NCBI Taxonomy" id="114890"/>
    <lineage>
        <taxon>Eukaryota</taxon>
        <taxon>Metazoa</taxon>
        <taxon>Ecdysozoa</taxon>
        <taxon>Nematoda</taxon>
        <taxon>Chromadorea</taxon>
        <taxon>Rhabditida</taxon>
        <taxon>Tylenchina</taxon>
        <taxon>Panagrolaimomorpha</taxon>
        <taxon>Strongyloidoidea</taxon>
        <taxon>Alloionematidae</taxon>
        <taxon>Rhabditophanes</taxon>
    </lineage>
</organism>